<dbReference type="PANTHER" id="PTHR15863:SF2">
    <property type="entry name" value="MRN COMPLEX-INTERACTING PROTEIN"/>
    <property type="match status" value="1"/>
</dbReference>
<sequence>MVQEFRILRCFSCTTFQVHQVNKSKKWACKVCGEKQSVKRVYAQGSGQDCRKHVQKLNMRSGDLQMTKSLTLLNGSNENSVAENSSCSSEDRRHVAKPSLDLKESKWNKFMDVSSGNRNDEQEFDDFDVTTVKEVSGKAVCRGKRKLAKQAVSLDHCHNEKRFKNISNNNAENMLGSKKRVSQSWMDLGSQEQNIRSQLSNPENVQDRCNLYFAKATRDPAPDNKDSLNSIENKAASYSIASKWTKYLPIVMSSEPEETSSQLTFATPVFVEYTRLPSEAGSGRSQTYCNVPLADGLGDCASNSLQAESLHAKDLFNVEDDLEEGWWNRI</sequence>
<reference evidence="2" key="1">
    <citation type="journal article" date="2023" name="G3 (Bethesda)">
        <title>Whole genome assembly and annotation of the endangered Caribbean coral Acropora cervicornis.</title>
        <authorList>
            <person name="Selwyn J.D."/>
            <person name="Vollmer S.V."/>
        </authorList>
    </citation>
    <scope>NUCLEOTIDE SEQUENCE</scope>
    <source>
        <strain evidence="2">K2</strain>
    </source>
</reference>
<dbReference type="GO" id="GO:0005634">
    <property type="term" value="C:nucleus"/>
    <property type="evidence" value="ECO:0007669"/>
    <property type="project" value="TreeGrafter"/>
</dbReference>
<evidence type="ECO:0000259" key="1">
    <source>
        <dbReference type="Pfam" id="PF15749"/>
    </source>
</evidence>
<dbReference type="GO" id="GO:0003682">
    <property type="term" value="F:chromatin binding"/>
    <property type="evidence" value="ECO:0007669"/>
    <property type="project" value="TreeGrafter"/>
</dbReference>
<keyword evidence="3" id="KW-1185">Reference proteome</keyword>
<evidence type="ECO:0000313" key="3">
    <source>
        <dbReference type="Proteomes" id="UP001249851"/>
    </source>
</evidence>
<reference evidence="2" key="2">
    <citation type="journal article" date="2023" name="Science">
        <title>Genomic signatures of disease resistance in endangered staghorn corals.</title>
        <authorList>
            <person name="Vollmer S.V."/>
            <person name="Selwyn J.D."/>
            <person name="Despard B.A."/>
            <person name="Roesel C.L."/>
        </authorList>
    </citation>
    <scope>NUCLEOTIDE SEQUENCE</scope>
    <source>
        <strain evidence="2">K2</strain>
    </source>
</reference>
<dbReference type="PANTHER" id="PTHR15863">
    <property type="entry name" value="MRN COMPLEX-INTERACTING PROTEIN"/>
    <property type="match status" value="1"/>
</dbReference>
<dbReference type="Proteomes" id="UP001249851">
    <property type="component" value="Unassembled WGS sequence"/>
</dbReference>
<protein>
    <submittedName>
        <fullName evidence="2">MRN complex-interacting protein</fullName>
    </submittedName>
</protein>
<comment type="caution">
    <text evidence="2">The sequence shown here is derived from an EMBL/GenBank/DDBJ whole genome shotgun (WGS) entry which is preliminary data.</text>
</comment>
<organism evidence="2 3">
    <name type="scientific">Acropora cervicornis</name>
    <name type="common">Staghorn coral</name>
    <dbReference type="NCBI Taxonomy" id="6130"/>
    <lineage>
        <taxon>Eukaryota</taxon>
        <taxon>Metazoa</taxon>
        <taxon>Cnidaria</taxon>
        <taxon>Anthozoa</taxon>
        <taxon>Hexacorallia</taxon>
        <taxon>Scleractinia</taxon>
        <taxon>Astrocoeniina</taxon>
        <taxon>Acroporidae</taxon>
        <taxon>Acropora</taxon>
    </lineage>
</organism>
<feature type="domain" description="MRN complex-interacting protein N-terminal" evidence="1">
    <location>
        <begin position="7"/>
        <end position="110"/>
    </location>
</feature>
<dbReference type="InterPro" id="IPR032739">
    <property type="entry name" value="MRNIP"/>
</dbReference>
<name>A0AAD9R0I3_ACRCE</name>
<dbReference type="EMBL" id="JARQWQ010000007">
    <property type="protein sequence ID" value="KAK2570898.1"/>
    <property type="molecule type" value="Genomic_DNA"/>
</dbReference>
<dbReference type="GO" id="GO:0007095">
    <property type="term" value="P:mitotic G2 DNA damage checkpoint signaling"/>
    <property type="evidence" value="ECO:0007669"/>
    <property type="project" value="TreeGrafter"/>
</dbReference>
<dbReference type="AlphaFoldDB" id="A0AAD9R0I3"/>
<accession>A0AAD9R0I3</accession>
<evidence type="ECO:0000313" key="2">
    <source>
        <dbReference type="EMBL" id="KAK2570898.1"/>
    </source>
</evidence>
<proteinExistence type="predicted"/>
<dbReference type="Pfam" id="PF15749">
    <property type="entry name" value="MRNIP"/>
    <property type="match status" value="1"/>
</dbReference>
<dbReference type="InterPro" id="IPR049472">
    <property type="entry name" value="MRNIP_N"/>
</dbReference>
<gene>
    <name evidence="2" type="ORF">P5673_004612</name>
</gene>